<gene>
    <name evidence="1" type="ORF">RHMOL_Rhmol05G0232300</name>
</gene>
<dbReference type="Proteomes" id="UP001062846">
    <property type="component" value="Chromosome 5"/>
</dbReference>
<protein>
    <submittedName>
        <fullName evidence="1">Uncharacterized protein</fullName>
    </submittedName>
</protein>
<evidence type="ECO:0000313" key="2">
    <source>
        <dbReference type="Proteomes" id="UP001062846"/>
    </source>
</evidence>
<proteinExistence type="predicted"/>
<comment type="caution">
    <text evidence="1">The sequence shown here is derived from an EMBL/GenBank/DDBJ whole genome shotgun (WGS) entry which is preliminary data.</text>
</comment>
<dbReference type="EMBL" id="CM046392">
    <property type="protein sequence ID" value="KAI8556184.1"/>
    <property type="molecule type" value="Genomic_DNA"/>
</dbReference>
<name>A0ACC0NT94_RHOML</name>
<reference evidence="1" key="1">
    <citation type="submission" date="2022-02" db="EMBL/GenBank/DDBJ databases">
        <title>Plant Genome Project.</title>
        <authorList>
            <person name="Zhang R.-G."/>
        </authorList>
    </citation>
    <scope>NUCLEOTIDE SEQUENCE</scope>
    <source>
        <strain evidence="1">AT1</strain>
    </source>
</reference>
<accession>A0ACC0NT94</accession>
<evidence type="ECO:0000313" key="1">
    <source>
        <dbReference type="EMBL" id="KAI8556184.1"/>
    </source>
</evidence>
<sequence>MLKDWRSIGIALEVKIYTLRTNLWRRIGDFPHGRPYYRLRPGVFFNGALPIRPGVFFKGALHWKLDTSGLIVSLDLAKETYGGFLKPEYHDGCSYEMLCAFSGCLCALYDYHRIRVDVWLMKEYGIRESWTKLVMVPYVTSPSHLKVFLSSFNSSIGRAVRNKGTISKLSDMGRICSFFLVCSSSQTTKQTEESQPELLPNLPPEIIAEILSRLPVKPLLRFSCVCKSWRSLISHRQFAKTHLSLASSMDTFYTNHRLLIIRVSSGVTSCSLYSILNEHSDIDFVKLEYPLCGETRGVRGGVKILGCCDGLMCIESNRTLFLWNPSTRKSKKLPGNPPPTHVEYYGFGLGYDASIDDYKVVLLLQDWRSIGIALEVKVYTLRTDSWRRIGDFPHGRPYYRLRPGVFVNGAFHWKLDTNRLIVSLDLVKETYGEFLEPEYQDGGSYEMLGAFSGCLCVLYDYHRTCADLWVLKEYGIRESWTKLVVVPYVTSPSHLKFTIPVCILKNGEVLLKTPKHLVRYNPKVGTFTYTTTPIDLTFSIVHPYVESLVSVDMDADGGVPWQHLY</sequence>
<organism evidence="1 2">
    <name type="scientific">Rhododendron molle</name>
    <name type="common">Chinese azalea</name>
    <name type="synonym">Azalea mollis</name>
    <dbReference type="NCBI Taxonomy" id="49168"/>
    <lineage>
        <taxon>Eukaryota</taxon>
        <taxon>Viridiplantae</taxon>
        <taxon>Streptophyta</taxon>
        <taxon>Embryophyta</taxon>
        <taxon>Tracheophyta</taxon>
        <taxon>Spermatophyta</taxon>
        <taxon>Magnoliopsida</taxon>
        <taxon>eudicotyledons</taxon>
        <taxon>Gunneridae</taxon>
        <taxon>Pentapetalae</taxon>
        <taxon>asterids</taxon>
        <taxon>Ericales</taxon>
        <taxon>Ericaceae</taxon>
        <taxon>Ericoideae</taxon>
        <taxon>Rhodoreae</taxon>
        <taxon>Rhododendron</taxon>
    </lineage>
</organism>
<keyword evidence="2" id="KW-1185">Reference proteome</keyword>